<reference evidence="8" key="1">
    <citation type="submission" date="2016-10" db="EMBL/GenBank/DDBJ databases">
        <authorList>
            <person name="Varghese N."/>
            <person name="Submissions S."/>
        </authorList>
    </citation>
    <scope>NUCLEOTIDE SEQUENCE [LARGE SCALE GENOMIC DNA]</scope>
    <source>
        <strain evidence="8">GAS232</strain>
    </source>
</reference>
<evidence type="ECO:0000313" key="8">
    <source>
        <dbReference type="Proteomes" id="UP000182427"/>
    </source>
</evidence>
<keyword evidence="8" id="KW-1185">Reference proteome</keyword>
<evidence type="ECO:0000256" key="2">
    <source>
        <dbReference type="ARBA" id="ARBA00022723"/>
    </source>
</evidence>
<accession>A0A1G7GNE4</accession>
<proteinExistence type="predicted"/>
<dbReference type="PANTHER" id="PTHR33546:SF1">
    <property type="entry name" value="LARGE, MULTIFUNCTIONAL SECRETED PROTEIN"/>
    <property type="match status" value="1"/>
</dbReference>
<evidence type="ECO:0000256" key="1">
    <source>
        <dbReference type="ARBA" id="ARBA00022617"/>
    </source>
</evidence>
<evidence type="ECO:0000313" key="7">
    <source>
        <dbReference type="EMBL" id="SDE89675.1"/>
    </source>
</evidence>
<dbReference type="SUPFAM" id="SSF46626">
    <property type="entry name" value="Cytochrome c"/>
    <property type="match status" value="2"/>
</dbReference>
<keyword evidence="3 4" id="KW-0408">Iron</keyword>
<dbReference type="GO" id="GO:0009055">
    <property type="term" value="F:electron transfer activity"/>
    <property type="evidence" value="ECO:0007669"/>
    <property type="project" value="InterPro"/>
</dbReference>
<gene>
    <name evidence="7" type="ORF">SAMN05444167_0754</name>
</gene>
<protein>
    <submittedName>
        <fullName evidence="7">Cytochrome c</fullName>
    </submittedName>
</protein>
<feature type="signal peptide" evidence="5">
    <location>
        <begin position="1"/>
        <end position="21"/>
    </location>
</feature>
<keyword evidence="2 4" id="KW-0479">Metal-binding</keyword>
<dbReference type="InterPro" id="IPR009056">
    <property type="entry name" value="Cyt_c-like_dom"/>
</dbReference>
<dbReference type="OrthoDB" id="232040at2"/>
<evidence type="ECO:0000256" key="4">
    <source>
        <dbReference type="PROSITE-ProRule" id="PRU00433"/>
    </source>
</evidence>
<dbReference type="RefSeq" id="WP_156785001.1">
    <property type="nucleotide sequence ID" value="NZ_LT629690.1"/>
</dbReference>
<dbReference type="PANTHER" id="PTHR33546">
    <property type="entry name" value="LARGE, MULTIFUNCTIONAL SECRETED PROTEIN-RELATED"/>
    <property type="match status" value="1"/>
</dbReference>
<dbReference type="GO" id="GO:0046872">
    <property type="term" value="F:metal ion binding"/>
    <property type="evidence" value="ECO:0007669"/>
    <property type="project" value="UniProtKB-KW"/>
</dbReference>
<dbReference type="GO" id="GO:0020037">
    <property type="term" value="F:heme binding"/>
    <property type="evidence" value="ECO:0007669"/>
    <property type="project" value="InterPro"/>
</dbReference>
<name>A0A1G7GNE4_9BACT</name>
<evidence type="ECO:0000256" key="3">
    <source>
        <dbReference type="ARBA" id="ARBA00023004"/>
    </source>
</evidence>
<evidence type="ECO:0000256" key="5">
    <source>
        <dbReference type="SAM" id="SignalP"/>
    </source>
</evidence>
<dbReference type="Gene3D" id="1.10.760.10">
    <property type="entry name" value="Cytochrome c-like domain"/>
    <property type="match status" value="1"/>
</dbReference>
<dbReference type="Proteomes" id="UP000182427">
    <property type="component" value="Chromosome I"/>
</dbReference>
<keyword evidence="1 4" id="KW-0349">Heme</keyword>
<dbReference type="EMBL" id="LT629690">
    <property type="protein sequence ID" value="SDE89675.1"/>
    <property type="molecule type" value="Genomic_DNA"/>
</dbReference>
<feature type="chain" id="PRO_5009241133" evidence="5">
    <location>
        <begin position="22"/>
        <end position="258"/>
    </location>
</feature>
<evidence type="ECO:0000259" key="6">
    <source>
        <dbReference type="PROSITE" id="PS51007"/>
    </source>
</evidence>
<dbReference type="Pfam" id="PF13442">
    <property type="entry name" value="Cytochrome_CBB3"/>
    <property type="match status" value="1"/>
</dbReference>
<dbReference type="AlphaFoldDB" id="A0A1G7GNE4"/>
<dbReference type="PROSITE" id="PS51007">
    <property type="entry name" value="CYTC"/>
    <property type="match status" value="2"/>
</dbReference>
<sequence length="258" mass="27775">MSKNLRFILGFALSMFAAASAQFPKAVVDPASAERGAKLYGSNCARCHGDDARGTTAGPDMIRSEAVLRDRREALHGRDLGPLLRTIPQHNFKFSDKENADLSQFLTLSINKILRSGYNDQPTNLLSGDAKAGEAYFNGAGGCSRCHSPTGNLAGVGKKYTTAALQQKFLFPGSGIRGATKLLVTVKLHDGKTYSGDVVRIDDFNVTLRSSDGISHSFSRTPGTVVTVVHPFAAHEALLDQYTDADIHNLTAYLDTLK</sequence>
<dbReference type="InterPro" id="IPR036909">
    <property type="entry name" value="Cyt_c-like_dom_sf"/>
</dbReference>
<keyword evidence="5" id="KW-0732">Signal</keyword>
<feature type="domain" description="Cytochrome c" evidence="6">
    <location>
        <begin position="128"/>
        <end position="258"/>
    </location>
</feature>
<organism evidence="7 8">
    <name type="scientific">Terriglobus roseus</name>
    <dbReference type="NCBI Taxonomy" id="392734"/>
    <lineage>
        <taxon>Bacteria</taxon>
        <taxon>Pseudomonadati</taxon>
        <taxon>Acidobacteriota</taxon>
        <taxon>Terriglobia</taxon>
        <taxon>Terriglobales</taxon>
        <taxon>Acidobacteriaceae</taxon>
        <taxon>Terriglobus</taxon>
    </lineage>
</organism>
<feature type="domain" description="Cytochrome c" evidence="6">
    <location>
        <begin position="31"/>
        <end position="110"/>
    </location>
</feature>